<proteinExistence type="predicted"/>
<organism evidence="1 2">
    <name type="scientific">Phytophthora lilii</name>
    <dbReference type="NCBI Taxonomy" id="2077276"/>
    <lineage>
        <taxon>Eukaryota</taxon>
        <taxon>Sar</taxon>
        <taxon>Stramenopiles</taxon>
        <taxon>Oomycota</taxon>
        <taxon>Peronosporomycetes</taxon>
        <taxon>Peronosporales</taxon>
        <taxon>Peronosporaceae</taxon>
        <taxon>Phytophthora</taxon>
    </lineage>
</organism>
<name>A0A9W6U4I1_9STRA</name>
<gene>
    <name evidence="1" type="ORF">Plil01_001069000</name>
</gene>
<accession>A0A9W6U4I1</accession>
<reference evidence="1" key="1">
    <citation type="submission" date="2023-04" db="EMBL/GenBank/DDBJ databases">
        <title>Phytophthora lilii NBRC 32176.</title>
        <authorList>
            <person name="Ichikawa N."/>
            <person name="Sato H."/>
            <person name="Tonouchi N."/>
        </authorList>
    </citation>
    <scope>NUCLEOTIDE SEQUENCE</scope>
    <source>
        <strain evidence="1">NBRC 32176</strain>
    </source>
</reference>
<dbReference type="Proteomes" id="UP001165083">
    <property type="component" value="Unassembled WGS sequence"/>
</dbReference>
<protein>
    <submittedName>
        <fullName evidence="1">Unnamed protein product</fullName>
    </submittedName>
</protein>
<keyword evidence="2" id="KW-1185">Reference proteome</keyword>
<comment type="caution">
    <text evidence="1">The sequence shown here is derived from an EMBL/GenBank/DDBJ whole genome shotgun (WGS) entry which is preliminary data.</text>
</comment>
<sequence>MFADGQTDSAQLQLKSAAKARSKLNNLGQASDSIQNDANLDMSLGEMADTAPRLRCIERRQGRRGGHIGIDAFSKQISLDPQPSEITQAATEQLRDSTMSPAVPIVLNALSWCPSSL</sequence>
<dbReference type="AlphaFoldDB" id="A0A9W6U4I1"/>
<evidence type="ECO:0000313" key="2">
    <source>
        <dbReference type="Proteomes" id="UP001165083"/>
    </source>
</evidence>
<evidence type="ECO:0000313" key="1">
    <source>
        <dbReference type="EMBL" id="GMF25813.1"/>
    </source>
</evidence>
<dbReference type="EMBL" id="BSXW01000573">
    <property type="protein sequence ID" value="GMF25813.1"/>
    <property type="molecule type" value="Genomic_DNA"/>
</dbReference>